<dbReference type="InterPro" id="IPR049050">
    <property type="entry name" value="nSTAND3"/>
</dbReference>
<feature type="repeat" description="ANK" evidence="3">
    <location>
        <begin position="1164"/>
        <end position="1191"/>
    </location>
</feature>
<feature type="repeat" description="ANK" evidence="3">
    <location>
        <begin position="900"/>
        <end position="932"/>
    </location>
</feature>
<gene>
    <name evidence="6" type="ORF">MCOR_26199</name>
</gene>
<dbReference type="PROSITE" id="PS50088">
    <property type="entry name" value="ANK_REPEAT"/>
    <property type="match status" value="17"/>
</dbReference>
<accession>A0A6J8C7N3</accession>
<feature type="repeat" description="ANK" evidence="3">
    <location>
        <begin position="801"/>
        <end position="833"/>
    </location>
</feature>
<evidence type="ECO:0000313" key="6">
    <source>
        <dbReference type="EMBL" id="CAC5391174.1"/>
    </source>
</evidence>
<dbReference type="InterPro" id="IPR002110">
    <property type="entry name" value="Ankyrin_rpt"/>
</dbReference>
<dbReference type="EMBL" id="CACVKT020004667">
    <property type="protein sequence ID" value="CAC5391174.1"/>
    <property type="molecule type" value="Genomic_DNA"/>
</dbReference>
<organism evidence="6 7">
    <name type="scientific">Mytilus coruscus</name>
    <name type="common">Sea mussel</name>
    <dbReference type="NCBI Taxonomy" id="42192"/>
    <lineage>
        <taxon>Eukaryota</taxon>
        <taxon>Metazoa</taxon>
        <taxon>Spiralia</taxon>
        <taxon>Lophotrochozoa</taxon>
        <taxon>Mollusca</taxon>
        <taxon>Bivalvia</taxon>
        <taxon>Autobranchia</taxon>
        <taxon>Pteriomorphia</taxon>
        <taxon>Mytilida</taxon>
        <taxon>Mytiloidea</taxon>
        <taxon>Mytilidae</taxon>
        <taxon>Mytilinae</taxon>
        <taxon>Mytilus</taxon>
    </lineage>
</organism>
<dbReference type="SUPFAM" id="SSF52540">
    <property type="entry name" value="P-loop containing nucleoside triphosphate hydrolases"/>
    <property type="match status" value="1"/>
</dbReference>
<feature type="repeat" description="ANK" evidence="3">
    <location>
        <begin position="1131"/>
        <end position="1163"/>
    </location>
</feature>
<dbReference type="OrthoDB" id="5969903at2759"/>
<feature type="repeat" description="ANK" evidence="3">
    <location>
        <begin position="834"/>
        <end position="866"/>
    </location>
</feature>
<feature type="repeat" description="ANK" evidence="3">
    <location>
        <begin position="933"/>
        <end position="965"/>
    </location>
</feature>
<evidence type="ECO:0000256" key="2">
    <source>
        <dbReference type="ARBA" id="ARBA00023043"/>
    </source>
</evidence>
<evidence type="ECO:0000313" key="7">
    <source>
        <dbReference type="Proteomes" id="UP000507470"/>
    </source>
</evidence>
<dbReference type="Proteomes" id="UP000507470">
    <property type="component" value="Unassembled WGS sequence"/>
</dbReference>
<feature type="repeat" description="ANK" evidence="3">
    <location>
        <begin position="966"/>
        <end position="998"/>
    </location>
</feature>
<dbReference type="Pfam" id="PF13637">
    <property type="entry name" value="Ank_4"/>
    <property type="match status" value="1"/>
</dbReference>
<evidence type="ECO:0000259" key="5">
    <source>
        <dbReference type="Pfam" id="PF20720"/>
    </source>
</evidence>
<feature type="domain" description="DZIP3-like HEPN" evidence="4">
    <location>
        <begin position="26"/>
        <end position="141"/>
    </location>
</feature>
<feature type="repeat" description="ANK" evidence="3">
    <location>
        <begin position="870"/>
        <end position="899"/>
    </location>
</feature>
<dbReference type="PROSITE" id="PS50297">
    <property type="entry name" value="ANK_REP_REGION"/>
    <property type="match status" value="16"/>
</dbReference>
<dbReference type="InterPro" id="IPR036770">
    <property type="entry name" value="Ankyrin_rpt-contain_sf"/>
</dbReference>
<dbReference type="InterPro" id="IPR041249">
    <property type="entry name" value="HEPN_DZIP3"/>
</dbReference>
<feature type="repeat" description="ANK" evidence="3">
    <location>
        <begin position="1296"/>
        <end position="1328"/>
    </location>
</feature>
<feature type="repeat" description="ANK" evidence="3">
    <location>
        <begin position="1230"/>
        <end position="1262"/>
    </location>
</feature>
<dbReference type="InterPro" id="IPR027417">
    <property type="entry name" value="P-loop_NTPase"/>
</dbReference>
<feature type="repeat" description="ANK" evidence="3">
    <location>
        <begin position="1263"/>
        <end position="1295"/>
    </location>
</feature>
<feature type="repeat" description="ANK" evidence="3">
    <location>
        <begin position="768"/>
        <end position="800"/>
    </location>
</feature>
<feature type="domain" description="Novel STAND NTPase 3" evidence="5">
    <location>
        <begin position="254"/>
        <end position="418"/>
    </location>
</feature>
<keyword evidence="2 3" id="KW-0040">ANK repeat</keyword>
<feature type="repeat" description="ANK" evidence="3">
    <location>
        <begin position="1098"/>
        <end position="1130"/>
    </location>
</feature>
<feature type="repeat" description="ANK" evidence="3">
    <location>
        <begin position="1065"/>
        <end position="1097"/>
    </location>
</feature>
<dbReference type="Pfam" id="PF12796">
    <property type="entry name" value="Ank_2"/>
    <property type="match status" value="5"/>
</dbReference>
<reference evidence="6 7" key="1">
    <citation type="submission" date="2020-06" db="EMBL/GenBank/DDBJ databases">
        <authorList>
            <person name="Li R."/>
            <person name="Bekaert M."/>
        </authorList>
    </citation>
    <scope>NUCLEOTIDE SEQUENCE [LARGE SCALE GENOMIC DNA]</scope>
    <source>
        <strain evidence="7">wild</strain>
    </source>
</reference>
<protein>
    <submittedName>
        <fullName evidence="6">Uncharacterized protein</fullName>
    </submittedName>
</protein>
<proteinExistence type="predicted"/>
<dbReference type="PANTHER" id="PTHR24198:SF165">
    <property type="entry name" value="ANKYRIN REPEAT-CONTAINING PROTEIN-RELATED"/>
    <property type="match status" value="1"/>
</dbReference>
<dbReference type="PANTHER" id="PTHR24198">
    <property type="entry name" value="ANKYRIN REPEAT AND PROTEIN KINASE DOMAIN-CONTAINING PROTEIN"/>
    <property type="match status" value="1"/>
</dbReference>
<evidence type="ECO:0000259" key="4">
    <source>
        <dbReference type="Pfam" id="PF18738"/>
    </source>
</evidence>
<dbReference type="Pfam" id="PF00023">
    <property type="entry name" value="Ank"/>
    <property type="match status" value="4"/>
</dbReference>
<evidence type="ECO:0000256" key="1">
    <source>
        <dbReference type="ARBA" id="ARBA00022737"/>
    </source>
</evidence>
<name>A0A6J8C7N3_MYTCO</name>
<keyword evidence="7" id="KW-1185">Reference proteome</keyword>
<dbReference type="Gene3D" id="1.25.40.20">
    <property type="entry name" value="Ankyrin repeat-containing domain"/>
    <property type="match status" value="4"/>
</dbReference>
<sequence length="1344" mass="150715">MKKCKYSLPYVQQFPITQHAFVFAIQLRYAYFTGKPTVTSSDLDLTLMVCLLRNLPPVVIAPVNGFDNLPHPNDKTDGANIARLKYHKNFLVSHSKDGTLSKADFKNIWKELEQAIKDLDHSPATTASLKDAETKILDASMTRTVLHQIKLETQLSDMQQQLENISILFEQDTRERKDLKNITDNLEETVELKVENLVMKVVKKNISTLTTNGSKQAENKYAYLNRKEEDHIPKHIRAQHDQEIKEWENDEGTFLKTRATNHILESLPFNNCVVVTGSSGCGKSSIIHHAALHLRNTFGYEVIPVLMGPVDIINFYNKQIKQVFVVDDICGKETINIQVLQTWRDFSEKMEKIFKAVENDSILSEVSGQKLLVSCRLHIYKEPQFQRNIIFTRTEYNLLSSALCLLQRERLLMIKNYLPEDTSRKVMQVNDKVEYFPLLCKLSKYKTLEEVINLFTNPVDSIRKNIINIVSENQSQLCALVLCILFNDGFNTNWLRLQLISEEKKSKLLDITKECGIDLCMEISKNTLKSAFTTLTGTYLQKRGTQYRMIHDKIYKKAAVICGQLLTECFIKYVPSVFFRNNFIFMSIIPLKKSQANGDLIRLSEDKEHVYFHRLLSDLRERVITGIFNNPQLVNQSFVRKLVSFLEMNNEAKLLLKGYDTEVYNSSCYTTPLTESAASGSFDLVHFLIVSVMCNVNNADIRGRSPLYIASESGVKDIVELLIDNNADVLQSDELGNDPLHVACRIGHTDIVALLLQKNAHVSRYNIWRQSPLYVACSGGHVNAVKLLLQNNANINECDGAGKSPLFVACESGDVHTVKMLLQNNADISQCDNENTSPLLIACKRGYTDIVNLLLLNNADVCKYNNMIMSPLQGACSGGYTDIVELLLQNNADVNHYDSDGKSPLYVACSGEHKDIVELLLQNNADVNHYDSDGKSPLNVACRGGHKEIVDLLLQNNADVNHYDSDGKSPLYVACRGGHKDIVDLLLQQIDSVTQCNSTRKSPLSGACYGGNIGIIKLLLQINTDVSQWIDSEVPPLSEACEAGHTNIVKLLLQNKADLFGCDSKGQSPLSVACREGHTNIVKILLSNKADVVHCDNNGRSPLSEACRAGRTHIVKMLLQNKVDVLHCDHDGQSPLALACKKGRTNILKMLLQNKADVLHCDNNGNSPLFLACEEGLTSMVKLLLQNKADVLHCGIYGQSPLSAACEGGHKQIVELLMQNNADVLRCDSNGQSPLFVACMYGYSKIVKILLQYNADVNKCNNSEESPLYMACKEGYTVIVKLLIQHNADVFKCNTDGMSPLYVACTKRRTVIVDMLLQGKANMFPRDKMESFQCVLPVLMDLQK</sequence>
<feature type="repeat" description="ANK" evidence="3">
    <location>
        <begin position="702"/>
        <end position="734"/>
    </location>
</feature>
<dbReference type="Pfam" id="PF18738">
    <property type="entry name" value="HEPN_DZIP3"/>
    <property type="match status" value="1"/>
</dbReference>
<dbReference type="SMART" id="SM00248">
    <property type="entry name" value="ANK"/>
    <property type="match status" value="20"/>
</dbReference>
<dbReference type="Pfam" id="PF20720">
    <property type="entry name" value="nSTAND3"/>
    <property type="match status" value="1"/>
</dbReference>
<keyword evidence="1" id="KW-0677">Repeat</keyword>
<evidence type="ECO:0000256" key="3">
    <source>
        <dbReference type="PROSITE-ProRule" id="PRU00023"/>
    </source>
</evidence>
<dbReference type="SUPFAM" id="SSF48403">
    <property type="entry name" value="Ankyrin repeat"/>
    <property type="match status" value="2"/>
</dbReference>
<feature type="repeat" description="ANK" evidence="3">
    <location>
        <begin position="735"/>
        <end position="767"/>
    </location>
</feature>
<feature type="repeat" description="ANK" evidence="3">
    <location>
        <begin position="1197"/>
        <end position="1229"/>
    </location>
</feature>